<name>A0A6N8DUJ0_RHOAC</name>
<dbReference type="EMBL" id="WNKS01000031">
    <property type="protein sequence ID" value="MTV33255.1"/>
    <property type="molecule type" value="Genomic_DNA"/>
</dbReference>
<evidence type="ECO:0000313" key="3">
    <source>
        <dbReference type="EMBL" id="MTV33255.1"/>
    </source>
</evidence>
<comment type="caution">
    <text evidence="3">The sequence shown here is derived from an EMBL/GenBank/DDBJ whole genome shotgun (WGS) entry which is preliminary data.</text>
</comment>
<evidence type="ECO:0008006" key="5">
    <source>
        <dbReference type="Google" id="ProtNLM"/>
    </source>
</evidence>
<feature type="signal peptide" evidence="2">
    <location>
        <begin position="1"/>
        <end position="23"/>
    </location>
</feature>
<dbReference type="Gene3D" id="1.25.40.10">
    <property type="entry name" value="Tetratricopeptide repeat domain"/>
    <property type="match status" value="1"/>
</dbReference>
<accession>A0A6N8DUJ0</accession>
<dbReference type="OrthoDB" id="9816009at2"/>
<evidence type="ECO:0000256" key="2">
    <source>
        <dbReference type="SAM" id="SignalP"/>
    </source>
</evidence>
<keyword evidence="2" id="KW-0732">Signal</keyword>
<evidence type="ECO:0000256" key="1">
    <source>
        <dbReference type="SAM" id="Coils"/>
    </source>
</evidence>
<keyword evidence="1" id="KW-0175">Coiled coil</keyword>
<feature type="coiled-coil region" evidence="1">
    <location>
        <begin position="215"/>
        <end position="261"/>
    </location>
</feature>
<feature type="chain" id="PRO_5026660408" description="Tetratricopeptide repeat protein" evidence="2">
    <location>
        <begin position="24"/>
        <end position="464"/>
    </location>
</feature>
<evidence type="ECO:0000313" key="4">
    <source>
        <dbReference type="Proteomes" id="UP000439113"/>
    </source>
</evidence>
<protein>
    <recommendedName>
        <fullName evidence="5">Tetratricopeptide repeat protein</fullName>
    </recommendedName>
</protein>
<reference evidence="3 4" key="1">
    <citation type="submission" date="2019-11" db="EMBL/GenBank/DDBJ databases">
        <title>Whole-genome sequence of a Rhodoblastus acidophilus DSM 142.</title>
        <authorList>
            <person name="Kyndt J.A."/>
            <person name="Meyer T.E."/>
        </authorList>
    </citation>
    <scope>NUCLEOTIDE SEQUENCE [LARGE SCALE GENOMIC DNA]</scope>
    <source>
        <strain evidence="3 4">DSM 142</strain>
    </source>
</reference>
<sequence length="464" mass="51295">MRKKISAVVVLAGPVLTGQPALAFDDADCERLTEVQPADIQEPLESTSDYPAARDRAIERASQDAIAQVVGFSVQTSRESRIEMNNDQALQRFRQLDKSDMAGFVRPRVVSEKLASLGKSDAISMQISVVVCVPRAEYLQKIAQEKALRERKPPAEVDAHNVAWFDAKTGAAMLWYWKSGSRFEFFDNEGFHPKNGSKLQPVTAKVFEDWTTAEDKKAQAEKDRAEKARRMAEEAAVRQRKEAELAAKMEAQRAAEEAERQRRLASAPEICDQLAANPTDPMKSNAVAGAPYETLKANAGQAIEACSIAAQKMPQEARYRYQLARAVQISDPNKALPPLRALLAERYPAAYDNYGWALLDARTHLNDLSGAVAAFRKGADLGDADSMDSLANLIMQGKAPPRGSDEHIRLLQRAAGMGHLPAQARLVRAQEEAARRQQQQIQDEQARQMFLGIMGGVVQGMQRR</sequence>
<dbReference type="SUPFAM" id="SSF81901">
    <property type="entry name" value="HCP-like"/>
    <property type="match status" value="1"/>
</dbReference>
<dbReference type="Proteomes" id="UP000439113">
    <property type="component" value="Unassembled WGS sequence"/>
</dbReference>
<proteinExistence type="predicted"/>
<organism evidence="3 4">
    <name type="scientific">Rhodoblastus acidophilus</name>
    <name type="common">Rhodopseudomonas acidophila</name>
    <dbReference type="NCBI Taxonomy" id="1074"/>
    <lineage>
        <taxon>Bacteria</taxon>
        <taxon>Pseudomonadati</taxon>
        <taxon>Pseudomonadota</taxon>
        <taxon>Alphaproteobacteria</taxon>
        <taxon>Hyphomicrobiales</taxon>
        <taxon>Rhodoblastaceae</taxon>
        <taxon>Rhodoblastus</taxon>
    </lineage>
</organism>
<dbReference type="InterPro" id="IPR011990">
    <property type="entry name" value="TPR-like_helical_dom_sf"/>
</dbReference>
<dbReference type="AlphaFoldDB" id="A0A6N8DUJ0"/>
<gene>
    <name evidence="3" type="ORF">GJ654_19960</name>
</gene>
<dbReference type="RefSeq" id="WP_155447931.1">
    <property type="nucleotide sequence ID" value="NZ_JAOQNR010000027.1"/>
</dbReference>